<feature type="transmembrane region" description="Helical" evidence="6">
    <location>
        <begin position="262"/>
        <end position="281"/>
    </location>
</feature>
<evidence type="ECO:0000256" key="2">
    <source>
        <dbReference type="ARBA" id="ARBA00022475"/>
    </source>
</evidence>
<keyword evidence="5 6" id="KW-0472">Membrane</keyword>
<keyword evidence="3 6" id="KW-0812">Transmembrane</keyword>
<sequence>MAIENLGATTEIIVMLTFVSLYVTAFILLIHFVDRWKNPAQKWLMDSTEQSLADFLIYLPAKIFWERLTLFVLPLLLILTVLTSLFISFVVGSAMALGAVFAKKLLLARRHRLINFQLPDAIDLLVTAMQAGLSFNAAFERSAMQVAAPLRYEWLLVIRRMRTGETPIVALASFYQRVNTEAVLQMLLTMQLGIQHGSQQADILQRLAVTLRQQQYAVERVKSLSAQARLQGKVMLLLPIGLFAALHFLHPENTVILTQTEFGHYLLGVSFGLMLAGHFLIRRILGDAYAH</sequence>
<dbReference type="EMBL" id="FOYU01000005">
    <property type="protein sequence ID" value="SFR60650.1"/>
    <property type="molecule type" value="Genomic_DNA"/>
</dbReference>
<name>A0A1I6I2H1_9GAMM</name>
<evidence type="ECO:0000313" key="8">
    <source>
        <dbReference type="EMBL" id="SFR60650.1"/>
    </source>
</evidence>
<organism evidence="8 9">
    <name type="scientific">Pseudidiomarina maritima</name>
    <dbReference type="NCBI Taxonomy" id="519453"/>
    <lineage>
        <taxon>Bacteria</taxon>
        <taxon>Pseudomonadati</taxon>
        <taxon>Pseudomonadota</taxon>
        <taxon>Gammaproteobacteria</taxon>
        <taxon>Alteromonadales</taxon>
        <taxon>Idiomarinaceae</taxon>
        <taxon>Pseudidiomarina</taxon>
    </lineage>
</organism>
<dbReference type="Pfam" id="PF00482">
    <property type="entry name" value="T2SSF"/>
    <property type="match status" value="1"/>
</dbReference>
<accession>A0A1I6I2H1</accession>
<dbReference type="InterPro" id="IPR018076">
    <property type="entry name" value="T2SS_GspF_dom"/>
</dbReference>
<keyword evidence="2" id="KW-1003">Cell membrane</keyword>
<dbReference type="PANTHER" id="PTHR35007:SF2">
    <property type="entry name" value="PILUS ASSEMBLE PROTEIN"/>
    <property type="match status" value="1"/>
</dbReference>
<comment type="subcellular location">
    <subcellularLocation>
        <location evidence="1">Cell membrane</location>
        <topology evidence="1">Multi-pass membrane protein</topology>
    </subcellularLocation>
</comment>
<feature type="domain" description="Type II secretion system protein GspF" evidence="7">
    <location>
        <begin position="122"/>
        <end position="246"/>
    </location>
</feature>
<feature type="transmembrane region" description="Helical" evidence="6">
    <location>
        <begin position="12"/>
        <end position="33"/>
    </location>
</feature>
<protein>
    <submittedName>
        <fullName evidence="8">Tight adherence protein B</fullName>
    </submittedName>
</protein>
<evidence type="ECO:0000256" key="1">
    <source>
        <dbReference type="ARBA" id="ARBA00004651"/>
    </source>
</evidence>
<evidence type="ECO:0000256" key="3">
    <source>
        <dbReference type="ARBA" id="ARBA00022692"/>
    </source>
</evidence>
<evidence type="ECO:0000259" key="7">
    <source>
        <dbReference type="Pfam" id="PF00482"/>
    </source>
</evidence>
<dbReference type="GO" id="GO:0005886">
    <property type="term" value="C:plasma membrane"/>
    <property type="evidence" value="ECO:0007669"/>
    <property type="project" value="UniProtKB-SubCell"/>
</dbReference>
<evidence type="ECO:0000256" key="4">
    <source>
        <dbReference type="ARBA" id="ARBA00022989"/>
    </source>
</evidence>
<evidence type="ECO:0000256" key="5">
    <source>
        <dbReference type="ARBA" id="ARBA00023136"/>
    </source>
</evidence>
<feature type="transmembrane region" description="Helical" evidence="6">
    <location>
        <begin position="230"/>
        <end position="250"/>
    </location>
</feature>
<keyword evidence="4 6" id="KW-1133">Transmembrane helix</keyword>
<gene>
    <name evidence="8" type="ORF">SAMN04488070_2298</name>
</gene>
<dbReference type="PANTHER" id="PTHR35007">
    <property type="entry name" value="INTEGRAL MEMBRANE PROTEIN-RELATED"/>
    <property type="match status" value="1"/>
</dbReference>
<dbReference type="Proteomes" id="UP000199424">
    <property type="component" value="Unassembled WGS sequence"/>
</dbReference>
<dbReference type="AlphaFoldDB" id="A0A1I6I2H1"/>
<feature type="transmembrane region" description="Helical" evidence="6">
    <location>
        <begin position="75"/>
        <end position="102"/>
    </location>
</feature>
<reference evidence="9" key="1">
    <citation type="submission" date="2016-10" db="EMBL/GenBank/DDBJ databases">
        <authorList>
            <person name="Varghese N."/>
            <person name="Submissions S."/>
        </authorList>
    </citation>
    <scope>NUCLEOTIDE SEQUENCE [LARGE SCALE GENOMIC DNA]</scope>
    <source>
        <strain evidence="9">CGMCC 1.7285</strain>
    </source>
</reference>
<evidence type="ECO:0000313" key="9">
    <source>
        <dbReference type="Proteomes" id="UP000199424"/>
    </source>
</evidence>
<keyword evidence="9" id="KW-1185">Reference proteome</keyword>
<proteinExistence type="predicted"/>
<dbReference type="RefSeq" id="WP_092858704.1">
    <property type="nucleotide sequence ID" value="NZ_FOYU01000005.1"/>
</dbReference>
<evidence type="ECO:0000256" key="6">
    <source>
        <dbReference type="SAM" id="Phobius"/>
    </source>
</evidence>